<keyword evidence="2" id="KW-1185">Reference proteome</keyword>
<dbReference type="RefSeq" id="WP_205720916.1">
    <property type="nucleotide sequence ID" value="NZ_CP070608.1"/>
</dbReference>
<evidence type="ECO:0000313" key="2">
    <source>
        <dbReference type="Proteomes" id="UP000662783"/>
    </source>
</evidence>
<dbReference type="Proteomes" id="UP000662783">
    <property type="component" value="Chromosome"/>
</dbReference>
<organism evidence="1 2">
    <name type="scientific">Fulvivirga lutea</name>
    <dbReference type="NCBI Taxonomy" id="2810512"/>
    <lineage>
        <taxon>Bacteria</taxon>
        <taxon>Pseudomonadati</taxon>
        <taxon>Bacteroidota</taxon>
        <taxon>Cytophagia</taxon>
        <taxon>Cytophagales</taxon>
        <taxon>Fulvivirgaceae</taxon>
        <taxon>Fulvivirga</taxon>
    </lineage>
</organism>
<evidence type="ECO:0000313" key="1">
    <source>
        <dbReference type="EMBL" id="QSE96400.1"/>
    </source>
</evidence>
<dbReference type="AlphaFoldDB" id="A0A974ZZR2"/>
<reference evidence="1" key="1">
    <citation type="submission" date="2021-02" db="EMBL/GenBank/DDBJ databases">
        <title>Fulvivirga sp. S481 isolated from sea water.</title>
        <authorList>
            <person name="Bae S.S."/>
            <person name="Baek K."/>
        </authorList>
    </citation>
    <scope>NUCLEOTIDE SEQUENCE</scope>
    <source>
        <strain evidence="1">S481</strain>
    </source>
</reference>
<dbReference type="KEGG" id="fuv:JR347_12360"/>
<gene>
    <name evidence="1" type="ORF">JR347_12360</name>
</gene>
<proteinExistence type="predicted"/>
<accession>A0A974ZZR2</accession>
<sequence length="355" mass="40791">MINLEINRLIKVATFVMLFCCAFQVEGQDQEKPAIPLDHFYAKPDNVSSLRLLLSKLHFGLSTGYGRTFYRQDLSGYSILQQQDSTPLLFSNDVDPTTGNIPRGYRYWFNTVNQSDNVAVDVNNDFLVGSDTSELIFRAPGTSIPLQLTLHVEIQNKYKIGGGFMFEYHRVGEFTSKNFDGSIAAISPNFGSTFYKKYFLILGGKVYRYYDYVLSVDANIGAFNLSNKFDKGLIQKGVFFNIGATIERELSEYFSAFVRPSFDFKNFTLNVPESSTSITTNMNAFYLGVGVFYRIPELKKCLIKSCTTQINHQHGNKQYRSRMHPIWKKQNPHHGENFPKLFKYKKKNRKKLHPY</sequence>
<dbReference type="EMBL" id="CP070608">
    <property type="protein sequence ID" value="QSE96400.1"/>
    <property type="molecule type" value="Genomic_DNA"/>
</dbReference>
<protein>
    <submittedName>
        <fullName evidence="1">Uncharacterized protein</fullName>
    </submittedName>
</protein>
<name>A0A974ZZR2_9BACT</name>